<name>A0A318TSV2_9BACL</name>
<keyword evidence="3" id="KW-0472">Membrane</keyword>
<reference evidence="5 6" key="1">
    <citation type="submission" date="2018-06" db="EMBL/GenBank/DDBJ databases">
        <title>Genomic Encyclopedia of Archaeal and Bacterial Type Strains, Phase II (KMG-II): from individual species to whole genera.</title>
        <authorList>
            <person name="Goeker M."/>
        </authorList>
    </citation>
    <scope>NUCLEOTIDE SEQUENCE [LARGE SCALE GENOMIC DNA]</scope>
    <source>
        <strain evidence="5 6">KACC 16626</strain>
    </source>
</reference>
<feature type="DNA-binding region" description="H-T-H motif" evidence="2">
    <location>
        <begin position="35"/>
        <end position="54"/>
    </location>
</feature>
<sequence length="199" mass="23452">MVNLENKTAKGIQTQLHIMEVAIGLFKKHGYDNVSVDRIVKESKTSKGSFYQHFPSKSSIFMNRFMELDERYIKIYEELKPQYPTAIERLEAFCYEVLHCIEEDMGKELMRVIYSAAIISNEHTFFTNEDRKLYIILREIIEDGIKDNSIKNIESTYIFYKILVQSILGAIYFWGLQLDNNKLEYLGRPLIKQLIMSIR</sequence>
<dbReference type="GO" id="GO:0003677">
    <property type="term" value="F:DNA binding"/>
    <property type="evidence" value="ECO:0007669"/>
    <property type="project" value="UniProtKB-UniRule"/>
</dbReference>
<dbReference type="SUPFAM" id="SSF46689">
    <property type="entry name" value="Homeodomain-like"/>
    <property type="match status" value="1"/>
</dbReference>
<organism evidence="5 6">
    <name type="scientific">Ureibacillus chungkukjangi</name>
    <dbReference type="NCBI Taxonomy" id="1202712"/>
    <lineage>
        <taxon>Bacteria</taxon>
        <taxon>Bacillati</taxon>
        <taxon>Bacillota</taxon>
        <taxon>Bacilli</taxon>
        <taxon>Bacillales</taxon>
        <taxon>Caryophanaceae</taxon>
        <taxon>Ureibacillus</taxon>
    </lineage>
</organism>
<comment type="caution">
    <text evidence="5">The sequence shown here is derived from an EMBL/GenBank/DDBJ whole genome shotgun (WGS) entry which is preliminary data.</text>
</comment>
<keyword evidence="3" id="KW-1133">Transmembrane helix</keyword>
<dbReference type="PANTHER" id="PTHR43479:SF11">
    <property type="entry name" value="ACREF_ENVCD OPERON REPRESSOR-RELATED"/>
    <property type="match status" value="1"/>
</dbReference>
<dbReference type="InterPro" id="IPR036271">
    <property type="entry name" value="Tet_transcr_reg_TetR-rel_C_sf"/>
</dbReference>
<dbReference type="InterPro" id="IPR009057">
    <property type="entry name" value="Homeodomain-like_sf"/>
</dbReference>
<dbReference type="EMBL" id="QJTJ01000012">
    <property type="protein sequence ID" value="PYF06098.1"/>
    <property type="molecule type" value="Genomic_DNA"/>
</dbReference>
<evidence type="ECO:0000259" key="4">
    <source>
        <dbReference type="PROSITE" id="PS50977"/>
    </source>
</evidence>
<proteinExistence type="predicted"/>
<dbReference type="Gene3D" id="1.10.357.10">
    <property type="entry name" value="Tetracycline Repressor, domain 2"/>
    <property type="match status" value="1"/>
</dbReference>
<dbReference type="PANTHER" id="PTHR43479">
    <property type="entry name" value="ACREF/ENVCD OPERON REPRESSOR-RELATED"/>
    <property type="match status" value="1"/>
</dbReference>
<dbReference type="RefSeq" id="WP_107932997.1">
    <property type="nucleotide sequence ID" value="NZ_PYWJ01000004.1"/>
</dbReference>
<evidence type="ECO:0000313" key="5">
    <source>
        <dbReference type="EMBL" id="PYF06098.1"/>
    </source>
</evidence>
<dbReference type="SUPFAM" id="SSF48498">
    <property type="entry name" value="Tetracyclin repressor-like, C-terminal domain"/>
    <property type="match status" value="1"/>
</dbReference>
<dbReference type="PROSITE" id="PS50977">
    <property type="entry name" value="HTH_TETR_2"/>
    <property type="match status" value="1"/>
</dbReference>
<evidence type="ECO:0000256" key="3">
    <source>
        <dbReference type="SAM" id="Phobius"/>
    </source>
</evidence>
<accession>A0A318TSV2</accession>
<evidence type="ECO:0000256" key="1">
    <source>
        <dbReference type="ARBA" id="ARBA00023125"/>
    </source>
</evidence>
<dbReference type="Proteomes" id="UP000247416">
    <property type="component" value="Unassembled WGS sequence"/>
</dbReference>
<dbReference type="InterPro" id="IPR050624">
    <property type="entry name" value="HTH-type_Tx_Regulator"/>
</dbReference>
<protein>
    <submittedName>
        <fullName evidence="5">TetR family transcriptional regulator</fullName>
    </submittedName>
</protein>
<feature type="domain" description="HTH tetR-type" evidence="4">
    <location>
        <begin position="12"/>
        <end position="72"/>
    </location>
</feature>
<gene>
    <name evidence="5" type="ORF">BJ095_11259</name>
</gene>
<evidence type="ECO:0000256" key="2">
    <source>
        <dbReference type="PROSITE-ProRule" id="PRU00335"/>
    </source>
</evidence>
<keyword evidence="3" id="KW-0812">Transmembrane</keyword>
<dbReference type="OrthoDB" id="9814200at2"/>
<dbReference type="AlphaFoldDB" id="A0A318TSV2"/>
<dbReference type="InterPro" id="IPR001647">
    <property type="entry name" value="HTH_TetR"/>
</dbReference>
<dbReference type="Pfam" id="PF00440">
    <property type="entry name" value="TetR_N"/>
    <property type="match status" value="1"/>
</dbReference>
<keyword evidence="6" id="KW-1185">Reference proteome</keyword>
<evidence type="ECO:0000313" key="6">
    <source>
        <dbReference type="Proteomes" id="UP000247416"/>
    </source>
</evidence>
<keyword evidence="1 2" id="KW-0238">DNA-binding</keyword>
<dbReference type="PRINTS" id="PR00455">
    <property type="entry name" value="HTHTETR"/>
</dbReference>
<feature type="transmembrane region" description="Helical" evidence="3">
    <location>
        <begin position="158"/>
        <end position="176"/>
    </location>
</feature>